<sequence>MSAEQELRDALQRDLYRHADQDVHMFAGFMISWVTRNVPLTQVEELADQLDAAHPGPAGAPGS</sequence>
<dbReference type="EMBL" id="JAASRO010000001">
    <property type="protein sequence ID" value="NIK57908.1"/>
    <property type="molecule type" value="Genomic_DNA"/>
</dbReference>
<protein>
    <submittedName>
        <fullName evidence="1">Uncharacterized protein</fullName>
    </submittedName>
</protein>
<dbReference type="Proteomes" id="UP000555407">
    <property type="component" value="Unassembled WGS sequence"/>
</dbReference>
<gene>
    <name evidence="1" type="ORF">BJY22_003625</name>
</gene>
<evidence type="ECO:0000313" key="1">
    <source>
        <dbReference type="EMBL" id="NIK57908.1"/>
    </source>
</evidence>
<reference evidence="1 2" key="1">
    <citation type="submission" date="2020-03" db="EMBL/GenBank/DDBJ databases">
        <title>Sequencing the genomes of 1000 actinobacteria strains.</title>
        <authorList>
            <person name="Klenk H.-P."/>
        </authorList>
    </citation>
    <scope>NUCLEOTIDE SEQUENCE [LARGE SCALE GENOMIC DNA]</scope>
    <source>
        <strain evidence="1 2">DSM 45490</strain>
    </source>
</reference>
<accession>A0A7X5VCK4</accession>
<comment type="caution">
    <text evidence="1">The sequence shown here is derived from an EMBL/GenBank/DDBJ whole genome shotgun (WGS) entry which is preliminary data.</text>
</comment>
<dbReference type="AlphaFoldDB" id="A0A7X5VCK4"/>
<keyword evidence="2" id="KW-1185">Reference proteome</keyword>
<organism evidence="1 2">
    <name type="scientific">Kribbella shirazensis</name>
    <dbReference type="NCBI Taxonomy" id="1105143"/>
    <lineage>
        <taxon>Bacteria</taxon>
        <taxon>Bacillati</taxon>
        <taxon>Actinomycetota</taxon>
        <taxon>Actinomycetes</taxon>
        <taxon>Propionibacteriales</taxon>
        <taxon>Kribbellaceae</taxon>
        <taxon>Kribbella</taxon>
    </lineage>
</organism>
<evidence type="ECO:0000313" key="2">
    <source>
        <dbReference type="Proteomes" id="UP000555407"/>
    </source>
</evidence>
<name>A0A7X5VCK4_9ACTN</name>
<proteinExistence type="predicted"/>
<dbReference type="RefSeq" id="WP_167208322.1">
    <property type="nucleotide sequence ID" value="NZ_JAASRO010000001.1"/>
</dbReference>